<accession>A0A7V8EIZ7</accession>
<dbReference type="Proteomes" id="UP000442695">
    <property type="component" value="Unassembled WGS sequence"/>
</dbReference>
<dbReference type="EMBL" id="WOWR01000005">
    <property type="protein sequence ID" value="KAF0255735.1"/>
    <property type="molecule type" value="Genomic_DNA"/>
</dbReference>
<evidence type="ECO:0000313" key="4">
    <source>
        <dbReference type="Proteomes" id="UP000442695"/>
    </source>
</evidence>
<keyword evidence="1" id="KW-0805">Transcription regulation</keyword>
<sequence>MLVDLRKVAPGDLPLEVFEAFIAGNDYSQAMIGALRDHLVDGVDTKVAVKNHGLNATRFNVRLEKLTEDIQRVGRINALLSVDQNRLDTAFKLADQLAKELAGLRSVPAKPSV</sequence>
<comment type="caution">
    <text evidence="3">The sequence shown here is derived from an EMBL/GenBank/DDBJ whole genome shotgun (WGS) entry which is preliminary data.</text>
</comment>
<proteinExistence type="predicted"/>
<organism evidence="3 4">
    <name type="scientific">Pseudomonas putida</name>
    <name type="common">Arthrobacter siderocapsulatus</name>
    <dbReference type="NCBI Taxonomy" id="303"/>
    <lineage>
        <taxon>Bacteria</taxon>
        <taxon>Pseudomonadati</taxon>
        <taxon>Pseudomonadota</taxon>
        <taxon>Gammaproteobacteria</taxon>
        <taxon>Pseudomonadales</taxon>
        <taxon>Pseudomonadaceae</taxon>
        <taxon>Pseudomonas</taxon>
    </lineage>
</organism>
<dbReference type="AlphaFoldDB" id="A0A7V8EIZ7"/>
<reference evidence="3 4" key="1">
    <citation type="submission" date="2019-12" db="EMBL/GenBank/DDBJ databases">
        <authorList>
            <person name="Woiski C."/>
        </authorList>
    </citation>
    <scope>NUCLEOTIDE SEQUENCE [LARGE SCALE GENOMIC DNA]</scope>
    <source>
        <strain evidence="3 4">BOE100</strain>
    </source>
</reference>
<evidence type="ECO:0000256" key="2">
    <source>
        <dbReference type="ARBA" id="ARBA00023163"/>
    </source>
</evidence>
<keyword evidence="2" id="KW-0804">Transcription</keyword>
<evidence type="ECO:0000313" key="3">
    <source>
        <dbReference type="EMBL" id="KAF0255735.1"/>
    </source>
</evidence>
<protein>
    <submittedName>
        <fullName evidence="3">Uncharacterized protein</fullName>
    </submittedName>
</protein>
<gene>
    <name evidence="3" type="ORF">GN299_06490</name>
</gene>
<dbReference type="RefSeq" id="WP_156858628.1">
    <property type="nucleotide sequence ID" value="NZ_WOWR01000005.1"/>
</dbReference>
<evidence type="ECO:0000256" key="1">
    <source>
        <dbReference type="ARBA" id="ARBA00023015"/>
    </source>
</evidence>
<dbReference type="InterPro" id="IPR053721">
    <property type="entry name" value="Fimbrial_Adhesin_Reg"/>
</dbReference>
<dbReference type="Gene3D" id="1.10.10.2690">
    <property type="match status" value="1"/>
</dbReference>
<name>A0A7V8EIZ7_PSEPU</name>